<feature type="region of interest" description="Disordered" evidence="1">
    <location>
        <begin position="641"/>
        <end position="662"/>
    </location>
</feature>
<proteinExistence type="predicted"/>
<evidence type="ECO:0000313" key="4">
    <source>
        <dbReference type="Proteomes" id="UP000316759"/>
    </source>
</evidence>
<dbReference type="Gene3D" id="3.40.50.1000">
    <property type="entry name" value="HAD superfamily/HAD-like"/>
    <property type="match status" value="1"/>
</dbReference>
<dbReference type="Proteomes" id="UP000316759">
    <property type="component" value="Unassembled WGS sequence"/>
</dbReference>
<dbReference type="OrthoDB" id="277011at2759"/>
<feature type="domain" description="FCP1 homology" evidence="2">
    <location>
        <begin position="337"/>
        <end position="495"/>
    </location>
</feature>
<dbReference type="EMBL" id="SUNJ01005725">
    <property type="protein sequence ID" value="TPP63406.1"/>
    <property type="molecule type" value="Genomic_DNA"/>
</dbReference>
<accession>A0A504YT86</accession>
<dbReference type="SUPFAM" id="SSF56784">
    <property type="entry name" value="HAD-like"/>
    <property type="match status" value="1"/>
</dbReference>
<dbReference type="NCBIfam" id="TIGR02251">
    <property type="entry name" value="HIF-SF_euk"/>
    <property type="match status" value="1"/>
</dbReference>
<reference evidence="3 4" key="1">
    <citation type="submission" date="2019-04" db="EMBL/GenBank/DDBJ databases">
        <title>Annotation for the trematode Fasciola gigantica.</title>
        <authorList>
            <person name="Choi Y.-J."/>
        </authorList>
    </citation>
    <scope>NUCLEOTIDE SEQUENCE [LARGE SCALE GENOMIC DNA]</scope>
    <source>
        <strain evidence="3">Uganda_cow_1</strain>
    </source>
</reference>
<evidence type="ECO:0000256" key="1">
    <source>
        <dbReference type="SAM" id="MobiDB-lite"/>
    </source>
</evidence>
<dbReference type="PANTHER" id="PTHR12210">
    <property type="entry name" value="DULLARD PROTEIN PHOSPHATASE"/>
    <property type="match status" value="1"/>
</dbReference>
<organism evidence="3 4">
    <name type="scientific">Fasciola gigantica</name>
    <name type="common">Giant liver fluke</name>
    <dbReference type="NCBI Taxonomy" id="46835"/>
    <lineage>
        <taxon>Eukaryota</taxon>
        <taxon>Metazoa</taxon>
        <taxon>Spiralia</taxon>
        <taxon>Lophotrochozoa</taxon>
        <taxon>Platyhelminthes</taxon>
        <taxon>Trematoda</taxon>
        <taxon>Digenea</taxon>
        <taxon>Plagiorchiida</taxon>
        <taxon>Echinostomata</taxon>
        <taxon>Echinostomatoidea</taxon>
        <taxon>Fasciolidae</taxon>
        <taxon>Fasciola</taxon>
    </lineage>
</organism>
<dbReference type="SMART" id="SM00577">
    <property type="entry name" value="CPDc"/>
    <property type="match status" value="1"/>
</dbReference>
<comment type="caution">
    <text evidence="3">The sequence shown here is derived from an EMBL/GenBank/DDBJ whole genome shotgun (WGS) entry which is preliminary data.</text>
</comment>
<dbReference type="AlphaFoldDB" id="A0A504YT86"/>
<dbReference type="InterPro" id="IPR050365">
    <property type="entry name" value="TIM50"/>
</dbReference>
<dbReference type="STRING" id="46835.A0A504YT86"/>
<sequence>MSHDLSGSYHPGSLSRWRRLLCCFPDRAATITREGKHAQFRAPYTRSVTTDHRGLGDADNGDSIIMPSHLVGSTKKARNRKLKLFPSKPVHDSKITNHNVASVHTHKVEMPITVDRYLQKPIPPSSSQSNTECIAVPSFAHTVQQQQNYRPALPNYVLNSLVRTTEHPSSCPAGIPTANGHGLNDLDNRPGEFATQQTVHQSTRKPHSSFTITFPKLPGFRRPPLETTPLPSEMTSRDISVIPSSSSTVDHTTPTVYTNAGTVPHTMAHDEASLVPRLLPHGASWDSGDVEVNVPSDIDQADYHTVVDQNGGQGDSSSENLDTMTPGMDLLGEIPEDCADKKCLVLDLDETLVHSWFKYVENANFVVPVDLDGVKHQIYVCKRPHLDEFLRAVGPLFECVMFTASLRKYADPVCDFIDIGSYFRHRLFREACVYHQNNLIKDLSRLGRDVDQICIVDNSPVSFLFQPNNALQITSWFDDPTDQALLDLIPYLTALAKSDTVVDYLREFRPPSSAAVAQPTTPSWLLLFNPSLTDDQEGSDGALDDVSYDYTEADAVLSPHFHPLSANTSTSLLRSYLAQADHTSPASTDAQLVAHQHRIQLMNSSLNNPATVPPPPPPPSPLPPPSGAISFVHQVTRPETVGANASGTRLPNPVELQDMKAI</sequence>
<dbReference type="GO" id="GO:0016791">
    <property type="term" value="F:phosphatase activity"/>
    <property type="evidence" value="ECO:0007669"/>
    <property type="project" value="InterPro"/>
</dbReference>
<dbReference type="PROSITE" id="PS50969">
    <property type="entry name" value="FCP1"/>
    <property type="match status" value="1"/>
</dbReference>
<dbReference type="InterPro" id="IPR011948">
    <property type="entry name" value="Dullard_phosphatase"/>
</dbReference>
<dbReference type="FunFam" id="3.40.50.1000:FF:000093">
    <property type="entry name" value="NLI interacting factor-like phosphatase family protein"/>
    <property type="match status" value="1"/>
</dbReference>
<gene>
    <name evidence="3" type="ORF">FGIG_06110</name>
</gene>
<name>A0A504YT86_FASGI</name>
<keyword evidence="4" id="KW-1185">Reference proteome</keyword>
<dbReference type="Pfam" id="PF03031">
    <property type="entry name" value="NIF"/>
    <property type="match status" value="1"/>
</dbReference>
<feature type="compositionally biased region" description="Pro residues" evidence="1">
    <location>
        <begin position="611"/>
        <end position="626"/>
    </location>
</feature>
<evidence type="ECO:0000313" key="3">
    <source>
        <dbReference type="EMBL" id="TPP63406.1"/>
    </source>
</evidence>
<evidence type="ECO:0000259" key="2">
    <source>
        <dbReference type="PROSITE" id="PS50969"/>
    </source>
</evidence>
<dbReference type="InterPro" id="IPR036412">
    <property type="entry name" value="HAD-like_sf"/>
</dbReference>
<dbReference type="InterPro" id="IPR004274">
    <property type="entry name" value="FCP1_dom"/>
</dbReference>
<protein>
    <submittedName>
        <fullName evidence="3">CTD small phosphatase protein</fullName>
    </submittedName>
</protein>
<dbReference type="CDD" id="cd07521">
    <property type="entry name" value="HAD_FCP1-like"/>
    <property type="match status" value="1"/>
</dbReference>
<dbReference type="InterPro" id="IPR023214">
    <property type="entry name" value="HAD_sf"/>
</dbReference>
<feature type="region of interest" description="Disordered" evidence="1">
    <location>
        <begin position="605"/>
        <end position="629"/>
    </location>
</feature>